<accession>A0A8M8UUY6</accession>
<gene>
    <name evidence="2" type="primary">LOC105164249</name>
</gene>
<dbReference type="Proteomes" id="UP000504604">
    <property type="component" value="Linkage group LG6"/>
</dbReference>
<dbReference type="RefSeq" id="XP_020550352.1">
    <property type="nucleotide sequence ID" value="XM_020694693.1"/>
</dbReference>
<dbReference type="GeneID" id="105164249"/>
<keyword evidence="1" id="KW-1185">Reference proteome</keyword>
<dbReference type="KEGG" id="sind:105164249"/>
<evidence type="ECO:0000313" key="1">
    <source>
        <dbReference type="Proteomes" id="UP000504604"/>
    </source>
</evidence>
<reference evidence="2" key="1">
    <citation type="submission" date="2025-08" db="UniProtKB">
        <authorList>
            <consortium name="RefSeq"/>
        </authorList>
    </citation>
    <scope>IDENTIFICATION</scope>
</reference>
<proteinExistence type="predicted"/>
<dbReference type="AlphaFoldDB" id="A0A8M8UUY6"/>
<sequence>MHSYGAKDASHSESLQGDCRHGLLDIKFKLMLLPEFIKGSMNLQSKCLEYFIFNRFPTKNSGSIFSRSLSQMEGTLDCVSLPVTLRGIVLPDMHACGSPS</sequence>
<organism evidence="1 2">
    <name type="scientific">Sesamum indicum</name>
    <name type="common">Oriental sesame</name>
    <name type="synonym">Sesamum orientale</name>
    <dbReference type="NCBI Taxonomy" id="4182"/>
    <lineage>
        <taxon>Eukaryota</taxon>
        <taxon>Viridiplantae</taxon>
        <taxon>Streptophyta</taxon>
        <taxon>Embryophyta</taxon>
        <taxon>Tracheophyta</taxon>
        <taxon>Spermatophyta</taxon>
        <taxon>Magnoliopsida</taxon>
        <taxon>eudicotyledons</taxon>
        <taxon>Gunneridae</taxon>
        <taxon>Pentapetalae</taxon>
        <taxon>asterids</taxon>
        <taxon>lamiids</taxon>
        <taxon>Lamiales</taxon>
        <taxon>Pedaliaceae</taxon>
        <taxon>Sesamum</taxon>
    </lineage>
</organism>
<protein>
    <submittedName>
        <fullName evidence="2">Uncharacterized protein LOC105164249 isoform X1</fullName>
    </submittedName>
</protein>
<evidence type="ECO:0000313" key="2">
    <source>
        <dbReference type="RefSeq" id="XP_020550352.1"/>
    </source>
</evidence>
<name>A0A8M8UUY6_SESIN</name>